<evidence type="ECO:0000256" key="2">
    <source>
        <dbReference type="ARBA" id="ARBA00022670"/>
    </source>
</evidence>
<evidence type="ECO:0000256" key="1">
    <source>
        <dbReference type="ARBA" id="ARBA00022612"/>
    </source>
</evidence>
<dbReference type="InterPro" id="IPR054613">
    <property type="entry name" value="Peptidase_S78_dom"/>
</dbReference>
<keyword evidence="6" id="KW-1185">Reference proteome</keyword>
<feature type="domain" description="Prohead serine protease" evidence="4">
    <location>
        <begin position="47"/>
        <end position="152"/>
    </location>
</feature>
<sequence>MNNQRAYAAFEVKALDSSKRTFKGWATTPAVDRVGDVINPLGAKFKNPLPLLHQHRHDMPIGLVRFDTPTAKGIEFEAEIPTIDEPGSLKDRLDTAWGEIQHGLVRAVSIGFRPLKYAYKEDGGIDFQEVEIYELSSVSIPANAAAIINAVKSMDGRPLSFEAINVIKSLDFASRKSGPVQLVTAAQAQPNLNGAVRLSRT</sequence>
<name>A0A6S7DSI5_9BURK</name>
<dbReference type="GO" id="GO:0008233">
    <property type="term" value="F:peptidase activity"/>
    <property type="evidence" value="ECO:0007669"/>
    <property type="project" value="UniProtKB-KW"/>
</dbReference>
<keyword evidence="3" id="KW-0378">Hydrolase</keyword>
<dbReference type="GO" id="GO:0006508">
    <property type="term" value="P:proteolysis"/>
    <property type="evidence" value="ECO:0007669"/>
    <property type="project" value="UniProtKB-KW"/>
</dbReference>
<protein>
    <recommendedName>
        <fullName evidence="4">Prohead serine protease domain-containing protein</fullName>
    </recommendedName>
</protein>
<dbReference type="Pfam" id="PF04586">
    <property type="entry name" value="Peptidase_S78"/>
    <property type="match status" value="1"/>
</dbReference>
<reference evidence="5 6" key="1">
    <citation type="submission" date="2020-04" db="EMBL/GenBank/DDBJ databases">
        <authorList>
            <person name="De Canck E."/>
        </authorList>
    </citation>
    <scope>NUCLEOTIDE SEQUENCE [LARGE SCALE GENOMIC DNA]</scope>
    <source>
        <strain evidence="5 6">LMG 26858</strain>
    </source>
</reference>
<gene>
    <name evidence="5" type="ORF">LMG26858_01928</name>
</gene>
<dbReference type="AlphaFoldDB" id="A0A6S7DSI5"/>
<evidence type="ECO:0000259" key="4">
    <source>
        <dbReference type="Pfam" id="PF04586"/>
    </source>
</evidence>
<accession>A0A6S7DSI5</accession>
<organism evidence="5 6">
    <name type="scientific">Achromobacter anxifer</name>
    <dbReference type="NCBI Taxonomy" id="1287737"/>
    <lineage>
        <taxon>Bacteria</taxon>
        <taxon>Pseudomonadati</taxon>
        <taxon>Pseudomonadota</taxon>
        <taxon>Betaproteobacteria</taxon>
        <taxon>Burkholderiales</taxon>
        <taxon>Alcaligenaceae</taxon>
        <taxon>Achromobacter</taxon>
    </lineage>
</organism>
<keyword evidence="1" id="KW-1188">Viral release from host cell</keyword>
<keyword evidence="2" id="KW-0645">Protease</keyword>
<evidence type="ECO:0000313" key="5">
    <source>
        <dbReference type="EMBL" id="CAB3855231.1"/>
    </source>
</evidence>
<dbReference type="EMBL" id="CADILG010000010">
    <property type="protein sequence ID" value="CAB3855231.1"/>
    <property type="molecule type" value="Genomic_DNA"/>
</dbReference>
<evidence type="ECO:0000313" key="6">
    <source>
        <dbReference type="Proteomes" id="UP000494117"/>
    </source>
</evidence>
<dbReference type="RefSeq" id="WP_175206824.1">
    <property type="nucleotide sequence ID" value="NZ_CADILG010000010.1"/>
</dbReference>
<proteinExistence type="predicted"/>
<dbReference type="Proteomes" id="UP000494117">
    <property type="component" value="Unassembled WGS sequence"/>
</dbReference>
<evidence type="ECO:0000256" key="3">
    <source>
        <dbReference type="ARBA" id="ARBA00022801"/>
    </source>
</evidence>